<protein>
    <submittedName>
        <fullName evidence="1">Uncharacterized protein</fullName>
    </submittedName>
</protein>
<evidence type="ECO:0000313" key="2">
    <source>
        <dbReference type="Proteomes" id="UP000326354"/>
    </source>
</evidence>
<name>A0A5S9INA3_UABAM</name>
<dbReference type="KEGG" id="uam:UABAM_02556"/>
<sequence length="350" mass="40692">MRIILCILICSSALYADWVQIYEHSHERGRSWRLHLPVLGKNYLPGNNYHVGSIRRIGSQIKAYNGGIFYRKASSFRIWAVKSDITLYLFDGDHFNGQMLRFHVKKGHSKAIITAGWFDNRLRSLIAVREKEGKTPLEQLTDTPIPLDSLVDKLRDEFGKEINKSKDIVKHRKLKTQISYDTAHGFWTELGFASSYWAKYYDIIRIYHKISLDIKHWAFDYDAWIKLGYRFHVDREQNLHMSWVAWGVWVESGVLRKKILRGLASTVRGNVTTIGDKVTDGIRQGIEDEIGPLTDAVWNYVKKVGWKIPCDNFNNRSGYRRPRTPFGWASGSRKEMFPPTLILHHRADNP</sequence>
<evidence type="ECO:0000313" key="1">
    <source>
        <dbReference type="EMBL" id="BBM84200.1"/>
    </source>
</evidence>
<organism evidence="1 2">
    <name type="scientific">Uabimicrobium amorphum</name>
    <dbReference type="NCBI Taxonomy" id="2596890"/>
    <lineage>
        <taxon>Bacteria</taxon>
        <taxon>Pseudomonadati</taxon>
        <taxon>Planctomycetota</taxon>
        <taxon>Candidatus Uabimicrobiia</taxon>
        <taxon>Candidatus Uabimicrobiales</taxon>
        <taxon>Candidatus Uabimicrobiaceae</taxon>
        <taxon>Candidatus Uabimicrobium</taxon>
    </lineage>
</organism>
<proteinExistence type="predicted"/>
<dbReference type="EMBL" id="AP019860">
    <property type="protein sequence ID" value="BBM84200.1"/>
    <property type="molecule type" value="Genomic_DNA"/>
</dbReference>
<gene>
    <name evidence="1" type="ORF">UABAM_02556</name>
</gene>
<accession>A0A5S9INA3</accession>
<dbReference type="RefSeq" id="WP_151968370.1">
    <property type="nucleotide sequence ID" value="NZ_AP019860.1"/>
</dbReference>
<dbReference type="AlphaFoldDB" id="A0A5S9INA3"/>
<keyword evidence="2" id="KW-1185">Reference proteome</keyword>
<dbReference type="Proteomes" id="UP000326354">
    <property type="component" value="Chromosome"/>
</dbReference>
<reference evidence="1 2" key="1">
    <citation type="submission" date="2019-08" db="EMBL/GenBank/DDBJ databases">
        <title>Complete genome sequence of Candidatus Uab amorphum.</title>
        <authorList>
            <person name="Shiratori T."/>
            <person name="Suzuki S."/>
            <person name="Kakizawa Y."/>
            <person name="Ishida K."/>
        </authorList>
    </citation>
    <scope>NUCLEOTIDE SEQUENCE [LARGE SCALE GENOMIC DNA]</scope>
    <source>
        <strain evidence="1 2">SRT547</strain>
    </source>
</reference>